<sequence>MLQTLFEYDTLNDYEKEVQKRDGVVKNTRNKLKNMQQGEMKETIEALLGQYDQEVTENTIGAINERDEWFSADHSELEELDVSMNKEEETELDCHKKGSIFNIVVGV</sequence>
<gene>
    <name evidence="1" type="ORF">AM593_03556</name>
</gene>
<keyword evidence="2" id="KW-1185">Reference proteome</keyword>
<dbReference type="AlphaFoldDB" id="A0A3R5Q201"/>
<organism evidence="1 2">
    <name type="scientific">Mytilus galloprovincialis</name>
    <name type="common">Mediterranean mussel</name>
    <dbReference type="NCBI Taxonomy" id="29158"/>
    <lineage>
        <taxon>Eukaryota</taxon>
        <taxon>Metazoa</taxon>
        <taxon>Spiralia</taxon>
        <taxon>Lophotrochozoa</taxon>
        <taxon>Mollusca</taxon>
        <taxon>Bivalvia</taxon>
        <taxon>Autobranchia</taxon>
        <taxon>Pteriomorphia</taxon>
        <taxon>Mytilida</taxon>
        <taxon>Mytiloidea</taxon>
        <taxon>Mytilidae</taxon>
        <taxon>Mytilinae</taxon>
        <taxon>Mytilus</taxon>
    </lineage>
</organism>
<reference evidence="1 2" key="1">
    <citation type="journal article" date="2016" name="PLoS ONE">
        <title>A First Insight into the Genome of the Filter-Feeder Mussel Mytilus galloprovincialis.</title>
        <authorList>
            <person name="Murgarella M."/>
            <person name="Puiu D."/>
            <person name="Novoa B."/>
            <person name="Figueras A."/>
            <person name="Posada D."/>
            <person name="Canchaya C."/>
        </authorList>
    </citation>
    <scope>NUCLEOTIDE SEQUENCE [LARGE SCALE GENOMIC DNA]</scope>
    <source>
        <tissue evidence="1">Muscle</tissue>
    </source>
</reference>
<name>A0A3R5Q201_MYTGA</name>
<feature type="non-terminal residue" evidence="1">
    <location>
        <position position="1"/>
    </location>
</feature>
<dbReference type="EMBL" id="KV604861">
    <property type="protein sequence ID" value="OPL20567.1"/>
    <property type="molecule type" value="Genomic_DNA"/>
</dbReference>
<proteinExistence type="predicted"/>
<accession>A0A3R5Q201</accession>
<evidence type="ECO:0000313" key="1">
    <source>
        <dbReference type="EMBL" id="OPL20567.1"/>
    </source>
</evidence>
<dbReference type="Proteomes" id="UP000266721">
    <property type="component" value="Unassembled WGS sequence"/>
</dbReference>
<protein>
    <submittedName>
        <fullName evidence="1">Uncharacterized protein</fullName>
    </submittedName>
</protein>
<evidence type="ECO:0000313" key="2">
    <source>
        <dbReference type="Proteomes" id="UP000266721"/>
    </source>
</evidence>